<protein>
    <submittedName>
        <fullName evidence="3">KAP family NTPase</fullName>
    </submittedName>
</protein>
<gene>
    <name evidence="3" type="ORF">OF801_10370</name>
</gene>
<dbReference type="SUPFAM" id="SSF52540">
    <property type="entry name" value="P-loop containing nucleoside triphosphate hydrolases"/>
    <property type="match status" value="1"/>
</dbReference>
<evidence type="ECO:0000259" key="2">
    <source>
        <dbReference type="Pfam" id="PF07693"/>
    </source>
</evidence>
<accession>A0AA46TXI7</accession>
<feature type="domain" description="KAP NTPase" evidence="2">
    <location>
        <begin position="22"/>
        <end position="206"/>
    </location>
</feature>
<feature type="transmembrane region" description="Helical" evidence="1">
    <location>
        <begin position="117"/>
        <end position="136"/>
    </location>
</feature>
<dbReference type="InterPro" id="IPR011646">
    <property type="entry name" value="KAP_P-loop"/>
</dbReference>
<feature type="transmembrane region" description="Helical" evidence="1">
    <location>
        <begin position="80"/>
        <end position="105"/>
    </location>
</feature>
<organism evidence="3 4">
    <name type="scientific">Lactococcus garvieae</name>
    <dbReference type="NCBI Taxonomy" id="1363"/>
    <lineage>
        <taxon>Bacteria</taxon>
        <taxon>Bacillati</taxon>
        <taxon>Bacillota</taxon>
        <taxon>Bacilli</taxon>
        <taxon>Lactobacillales</taxon>
        <taxon>Streptococcaceae</taxon>
        <taxon>Lactococcus</taxon>
    </lineage>
</organism>
<dbReference type="Proteomes" id="UP001164042">
    <property type="component" value="Chromosome"/>
</dbReference>
<evidence type="ECO:0000256" key="1">
    <source>
        <dbReference type="SAM" id="Phobius"/>
    </source>
</evidence>
<name>A0AA46TXI7_9LACT</name>
<keyword evidence="1" id="KW-0812">Transmembrane</keyword>
<keyword evidence="1" id="KW-0472">Membrane</keyword>
<dbReference type="InterPro" id="IPR027417">
    <property type="entry name" value="P-loop_NTPase"/>
</dbReference>
<proteinExistence type="predicted"/>
<dbReference type="RefSeq" id="WP_264308181.1">
    <property type="nucleotide sequence ID" value="NZ_CP109635.1"/>
</dbReference>
<dbReference type="AlphaFoldDB" id="A0AA46TXI7"/>
<evidence type="ECO:0000313" key="4">
    <source>
        <dbReference type="Proteomes" id="UP001164042"/>
    </source>
</evidence>
<dbReference type="EMBL" id="CP109635">
    <property type="protein sequence ID" value="UYT10328.1"/>
    <property type="molecule type" value="Genomic_DNA"/>
</dbReference>
<evidence type="ECO:0000313" key="3">
    <source>
        <dbReference type="EMBL" id="UYT10328.1"/>
    </source>
</evidence>
<reference evidence="3" key="1">
    <citation type="submission" date="2022-10" db="EMBL/GenBank/DDBJ databases">
        <title>Genome assembly of Lactococcus garvieae isolates from cricket gut.</title>
        <authorList>
            <person name="Luecke A.R."/>
            <person name="Brown A.M.V."/>
            <person name="Wakeman C.A."/>
        </authorList>
    </citation>
    <scope>NUCLEOTIDE SEQUENCE</scope>
    <source>
        <strain evidence="3">Alexii-11_2</strain>
    </source>
</reference>
<dbReference type="Pfam" id="PF07693">
    <property type="entry name" value="KAP_NTPase"/>
    <property type="match status" value="1"/>
</dbReference>
<keyword evidence="1" id="KW-1133">Transmembrane helix</keyword>
<dbReference type="Gene3D" id="3.40.50.300">
    <property type="entry name" value="P-loop containing nucleotide triphosphate hydrolases"/>
    <property type="match status" value="1"/>
</dbReference>
<sequence length="656" mass="77572">MIQIEKINTLKQAQKFSNQIIKEPKTYFLQGSWGSGKTEYLTEVEKIMKEKKFKFVKLELWNPKNKFSVEKQLFSTIHPIISWIINALGWCFIIASVIGSIILAIRGLLPNLLIQKNTTLLITMIAVILTTLYSFIQSKWLEVDRLLMFCSLKSLRSKRRPKVLVVDDFDRLNDTTQKELYIIINAIHEKTRVIFIGDLSKIENIKDNYLGKVIDQKISLPFSLHSKYVAQQLYEAIVKVVKEHFNFSIIKTLFTEETRTARDANQFLFYVENEYIEQDKLGRVQIDQHLFVVYLYLFHPEEYKKLLDGWLPEEKKDSNTVENINVESLTTIENYMCEVFQPRTTNPIDYRQNTSAYLLNEFANNRSIAELKEIITLEKQELRDFFLVDDEKNYQELSDYAEFLDFVNRMGNEEYRLCQKILEKNAIIAMRKEVRHKPNKLINAIFYKRYNMANETHWEAKRRRLTDFEIDKASFEQFEQMFIDAEEALNITITDVEKMYYYRSCLNLYGTMLSYESGLMNIAVPVINEKNVAKRFSEISKKLEASEDFGKKVYDAEVLIIQLGYHYWLDGPINVSKNPDFKSKVEAIEKLSPEEYCSFWEVYEVKPAEDENGEVYLQRGEIFRFDHKGQTYESWILERLKKEDNLLKQNILLIDD</sequence>